<evidence type="ECO:0000256" key="2">
    <source>
        <dbReference type="ARBA" id="ARBA00004162"/>
    </source>
</evidence>
<keyword evidence="9 20" id="KW-0812">Transmembrane</keyword>
<evidence type="ECO:0000256" key="21">
    <source>
        <dbReference type="RuleBase" id="RU004497"/>
    </source>
</evidence>
<dbReference type="EMBL" id="FOSN01000001">
    <property type="protein sequence ID" value="SFK03818.1"/>
    <property type="molecule type" value="Genomic_DNA"/>
</dbReference>
<reference evidence="23 24" key="1">
    <citation type="submission" date="2016-10" db="EMBL/GenBank/DDBJ databases">
        <authorList>
            <person name="de Groot N.N."/>
        </authorList>
    </citation>
    <scope>NUCLEOTIDE SEQUENCE [LARGE SCALE GENOMIC DNA]</scope>
    <source>
        <strain evidence="23 24">NE2</strain>
    </source>
</reference>
<comment type="catalytic activity">
    <reaction evidence="19 20">
        <text>a quinol + 2 Fe(III)-[cytochrome c](out) = a quinone + 2 Fe(II)-[cytochrome c](out) + 2 H(+)(out)</text>
        <dbReference type="Rhea" id="RHEA:11484"/>
        <dbReference type="Rhea" id="RHEA-COMP:10350"/>
        <dbReference type="Rhea" id="RHEA-COMP:14399"/>
        <dbReference type="ChEBI" id="CHEBI:15378"/>
        <dbReference type="ChEBI" id="CHEBI:24646"/>
        <dbReference type="ChEBI" id="CHEBI:29033"/>
        <dbReference type="ChEBI" id="CHEBI:29034"/>
        <dbReference type="ChEBI" id="CHEBI:132124"/>
        <dbReference type="EC" id="7.1.1.8"/>
    </reaction>
</comment>
<comment type="subunit">
    <text evidence="4 21">The main subunits of complex b-c1 are: cytochrome b, cytochrome c1 and the Rieske protein.</text>
</comment>
<keyword evidence="10" id="KW-0001">2Fe-2S</keyword>
<keyword evidence="14 20" id="KW-1133">Transmembrane helix</keyword>
<dbReference type="Gene3D" id="2.102.10.10">
    <property type="entry name" value="Rieske [2Fe-2S] iron-sulphur domain"/>
    <property type="match status" value="1"/>
</dbReference>
<evidence type="ECO:0000256" key="5">
    <source>
        <dbReference type="ARBA" id="ARBA00012951"/>
    </source>
</evidence>
<dbReference type="STRING" id="1612308.SAMN05444581_101427"/>
<dbReference type="GO" id="GO:0051537">
    <property type="term" value="F:2 iron, 2 sulfur cluster binding"/>
    <property type="evidence" value="ECO:0007669"/>
    <property type="project" value="UniProtKB-KW"/>
</dbReference>
<dbReference type="Pfam" id="PF00355">
    <property type="entry name" value="Rieske"/>
    <property type="match status" value="1"/>
</dbReference>
<dbReference type="GO" id="GO:0008121">
    <property type="term" value="F:quinol-cytochrome-c reductase activity"/>
    <property type="evidence" value="ECO:0007669"/>
    <property type="project" value="UniProtKB-EC"/>
</dbReference>
<keyword evidence="7 20" id="KW-0813">Transport</keyword>
<comment type="miscellaneous">
    <text evidence="20">The Rieske protein is a high potential 2Fe-2S protein.</text>
</comment>
<comment type="similarity">
    <text evidence="3">Belongs to the Rieske iron-sulfur protein family.</text>
</comment>
<dbReference type="InterPro" id="IPR014349">
    <property type="entry name" value="Rieske_Fe-S_prot"/>
</dbReference>
<evidence type="ECO:0000256" key="12">
    <source>
        <dbReference type="ARBA" id="ARBA00022967"/>
    </source>
</evidence>
<evidence type="ECO:0000256" key="17">
    <source>
        <dbReference type="ARBA" id="ARBA00023136"/>
    </source>
</evidence>
<evidence type="ECO:0000256" key="3">
    <source>
        <dbReference type="ARBA" id="ARBA00010651"/>
    </source>
</evidence>
<evidence type="ECO:0000256" key="1">
    <source>
        <dbReference type="ARBA" id="ARBA00002444"/>
    </source>
</evidence>
<dbReference type="InterPro" id="IPR017941">
    <property type="entry name" value="Rieske_2Fe-2S"/>
</dbReference>
<dbReference type="InterPro" id="IPR019470">
    <property type="entry name" value="Ubiq_cytC_Rdtase_Fe-S_su_TAT"/>
</dbReference>
<gene>
    <name evidence="23" type="ORF">SAMN05444581_101427</name>
</gene>
<evidence type="ECO:0000256" key="14">
    <source>
        <dbReference type="ARBA" id="ARBA00022989"/>
    </source>
</evidence>
<dbReference type="Pfam" id="PF10399">
    <property type="entry name" value="UCR_Fe-S_N"/>
    <property type="match status" value="1"/>
</dbReference>
<dbReference type="NCBIfam" id="TIGR01409">
    <property type="entry name" value="TAT_signal_seq"/>
    <property type="match status" value="1"/>
</dbReference>
<dbReference type="InterPro" id="IPR005805">
    <property type="entry name" value="Rieske_Fe-S_prot_C"/>
</dbReference>
<evidence type="ECO:0000256" key="10">
    <source>
        <dbReference type="ARBA" id="ARBA00022714"/>
    </source>
</evidence>
<keyword evidence="13 20" id="KW-0249">Electron transport</keyword>
<dbReference type="FunFam" id="2.102.10.10:FF:000001">
    <property type="entry name" value="Cytochrome b-c1 complex subunit Rieske, mitochondrial"/>
    <property type="match status" value="1"/>
</dbReference>
<feature type="transmembrane region" description="Helical" evidence="20">
    <location>
        <begin position="15"/>
        <end position="36"/>
    </location>
</feature>
<feature type="domain" description="Rieske" evidence="22">
    <location>
        <begin position="86"/>
        <end position="171"/>
    </location>
</feature>
<dbReference type="SUPFAM" id="SSF50022">
    <property type="entry name" value="ISP domain"/>
    <property type="match status" value="1"/>
</dbReference>
<organism evidence="23 24">
    <name type="scientific">Methylocapsa palsarum</name>
    <dbReference type="NCBI Taxonomy" id="1612308"/>
    <lineage>
        <taxon>Bacteria</taxon>
        <taxon>Pseudomonadati</taxon>
        <taxon>Pseudomonadota</taxon>
        <taxon>Alphaproteobacteria</taxon>
        <taxon>Hyphomicrobiales</taxon>
        <taxon>Beijerinckiaceae</taxon>
        <taxon>Methylocapsa</taxon>
    </lineage>
</organism>
<sequence length="173" mass="18484">MTASTTVEEPTRRDFLYIATGAVGVVGAGFAVWPFLSQMSPDATTLAAASLDVDISGVAVGQIITVKWRGKPVFISHRTPPEIEAAQNVSLKELPDPASDESRVQKPEWLVVIGICTHLGCVPIGNEGPYHGFFCPCHGSVYDTSGRIRQGPAPYNLAVPPYRFASDTKISIG</sequence>
<comment type="function">
    <text evidence="1">Component of the ubiquinol-cytochrome c reductase complex (complex III or cytochrome b-c1 complex), which is a respiratory chain that generates an electrochemical potential coupled to ATP synthesis.</text>
</comment>
<comment type="subcellular location">
    <subcellularLocation>
        <location evidence="2">Cell membrane</location>
        <topology evidence="2">Single-pass membrane protein</topology>
    </subcellularLocation>
</comment>
<keyword evidence="16" id="KW-0411">Iron-sulfur</keyword>
<evidence type="ECO:0000256" key="7">
    <source>
        <dbReference type="ARBA" id="ARBA00022448"/>
    </source>
</evidence>
<dbReference type="InterPro" id="IPR006311">
    <property type="entry name" value="TAT_signal"/>
</dbReference>
<evidence type="ECO:0000256" key="20">
    <source>
        <dbReference type="RuleBase" id="RU004494"/>
    </source>
</evidence>
<evidence type="ECO:0000256" key="4">
    <source>
        <dbReference type="ARBA" id="ARBA00011649"/>
    </source>
</evidence>
<keyword evidence="17 20" id="KW-0472">Membrane</keyword>
<evidence type="ECO:0000259" key="22">
    <source>
        <dbReference type="PROSITE" id="PS51296"/>
    </source>
</evidence>
<evidence type="ECO:0000256" key="16">
    <source>
        <dbReference type="ARBA" id="ARBA00023014"/>
    </source>
</evidence>
<dbReference type="InterPro" id="IPR006317">
    <property type="entry name" value="Ubiquinol_cyt_c_Rdtase_Fe-S-su"/>
</dbReference>
<keyword evidence="8" id="KW-1003">Cell membrane</keyword>
<dbReference type="GO" id="GO:0046872">
    <property type="term" value="F:metal ion binding"/>
    <property type="evidence" value="ECO:0007669"/>
    <property type="project" value="UniProtKB-KW"/>
</dbReference>
<dbReference type="RefSeq" id="WP_091676843.1">
    <property type="nucleotide sequence ID" value="NZ_FOSN01000001.1"/>
</dbReference>
<evidence type="ECO:0000313" key="24">
    <source>
        <dbReference type="Proteomes" id="UP000198755"/>
    </source>
</evidence>
<evidence type="ECO:0000256" key="18">
    <source>
        <dbReference type="ARBA" id="ARBA00023157"/>
    </source>
</evidence>
<keyword evidence="15" id="KW-0408">Iron</keyword>
<evidence type="ECO:0000256" key="8">
    <source>
        <dbReference type="ARBA" id="ARBA00022475"/>
    </source>
</evidence>
<keyword evidence="11" id="KW-0479">Metal-binding</keyword>
<dbReference type="InterPro" id="IPR019546">
    <property type="entry name" value="TAT_signal_bac_arc"/>
</dbReference>
<dbReference type="PANTHER" id="PTHR10134">
    <property type="entry name" value="CYTOCHROME B-C1 COMPLEX SUBUNIT RIESKE, MITOCHONDRIAL"/>
    <property type="match status" value="1"/>
</dbReference>
<dbReference type="EC" id="7.1.1.8" evidence="5 20"/>
<dbReference type="PRINTS" id="PR00162">
    <property type="entry name" value="RIESKE"/>
</dbReference>
<comment type="cofactor">
    <cofactor evidence="20">
        <name>[2Fe-2S] cluster</name>
        <dbReference type="ChEBI" id="CHEBI:190135"/>
    </cofactor>
    <text evidence="20">Binds 1 [2Fe-2S] cluster per subunit.</text>
</comment>
<evidence type="ECO:0000256" key="13">
    <source>
        <dbReference type="ARBA" id="ARBA00022982"/>
    </source>
</evidence>
<dbReference type="AlphaFoldDB" id="A0A1I3W8A3"/>
<keyword evidence="24" id="KW-1185">Reference proteome</keyword>
<accession>A0A1I3W8A3</accession>
<dbReference type="PROSITE" id="PS51296">
    <property type="entry name" value="RIESKE"/>
    <property type="match status" value="1"/>
</dbReference>
<dbReference type="OrthoDB" id="9767869at2"/>
<dbReference type="PROSITE" id="PS51318">
    <property type="entry name" value="TAT"/>
    <property type="match status" value="1"/>
</dbReference>
<dbReference type="CDD" id="cd03470">
    <property type="entry name" value="Rieske_cytochrome_bc1"/>
    <property type="match status" value="1"/>
</dbReference>
<evidence type="ECO:0000256" key="19">
    <source>
        <dbReference type="ARBA" id="ARBA00029351"/>
    </source>
</evidence>
<evidence type="ECO:0000313" key="23">
    <source>
        <dbReference type="EMBL" id="SFK03818.1"/>
    </source>
</evidence>
<evidence type="ECO:0000256" key="9">
    <source>
        <dbReference type="ARBA" id="ARBA00022692"/>
    </source>
</evidence>
<proteinExistence type="inferred from homology"/>
<keyword evidence="12" id="KW-1278">Translocase</keyword>
<dbReference type="InterPro" id="IPR036922">
    <property type="entry name" value="Rieske_2Fe-2S_sf"/>
</dbReference>
<dbReference type="Proteomes" id="UP000198755">
    <property type="component" value="Unassembled WGS sequence"/>
</dbReference>
<evidence type="ECO:0000256" key="15">
    <source>
        <dbReference type="ARBA" id="ARBA00023004"/>
    </source>
</evidence>
<evidence type="ECO:0000256" key="11">
    <source>
        <dbReference type="ARBA" id="ARBA00022723"/>
    </source>
</evidence>
<keyword evidence="18" id="KW-1015">Disulfide bond</keyword>
<evidence type="ECO:0000256" key="6">
    <source>
        <dbReference type="ARBA" id="ARBA00019816"/>
    </source>
</evidence>
<dbReference type="NCBIfam" id="TIGR01416">
    <property type="entry name" value="Rieske_proteo"/>
    <property type="match status" value="1"/>
</dbReference>
<dbReference type="GO" id="GO:0005886">
    <property type="term" value="C:plasma membrane"/>
    <property type="evidence" value="ECO:0007669"/>
    <property type="project" value="UniProtKB-SubCell"/>
</dbReference>
<name>A0A1I3W8A3_9HYPH</name>
<protein>
    <recommendedName>
        <fullName evidence="6 20">Ubiquinol-cytochrome c reductase iron-sulfur subunit</fullName>
        <ecNumber evidence="5 20">7.1.1.8</ecNumber>
    </recommendedName>
</protein>
<dbReference type="Gene3D" id="1.20.5.510">
    <property type="entry name" value="Single helix bin"/>
    <property type="match status" value="1"/>
</dbReference>